<keyword evidence="2" id="KW-1185">Reference proteome</keyword>
<proteinExistence type="predicted"/>
<dbReference type="AlphaFoldDB" id="A0AAX3EJ01"/>
<reference evidence="1" key="1">
    <citation type="submission" date="2022-07" db="EMBL/GenBank/DDBJ databases">
        <authorList>
            <person name="Wu T."/>
        </authorList>
    </citation>
    <scope>NUCLEOTIDE SEQUENCE</scope>
    <source>
        <strain evidence="1">SD-1</strain>
    </source>
</reference>
<accession>A0AAX3EJ01</accession>
<evidence type="ECO:0000313" key="2">
    <source>
        <dbReference type="Proteomes" id="UP001163293"/>
    </source>
</evidence>
<gene>
    <name evidence="1" type="ORF">NL394_01500</name>
</gene>
<protein>
    <submittedName>
        <fullName evidence="1">Uncharacterized protein</fullName>
    </submittedName>
</protein>
<evidence type="ECO:0000313" key="1">
    <source>
        <dbReference type="EMBL" id="UYV97953.1"/>
    </source>
</evidence>
<name>A0AAX3EJ01_PAEUR</name>
<organism evidence="1 2">
    <name type="scientific">Paenarthrobacter ureafaciens</name>
    <dbReference type="NCBI Taxonomy" id="37931"/>
    <lineage>
        <taxon>Bacteria</taxon>
        <taxon>Bacillati</taxon>
        <taxon>Actinomycetota</taxon>
        <taxon>Actinomycetes</taxon>
        <taxon>Micrococcales</taxon>
        <taxon>Micrococcaceae</taxon>
        <taxon>Paenarthrobacter</taxon>
    </lineage>
</organism>
<dbReference type="RefSeq" id="WP_168529733.1">
    <property type="nucleotide sequence ID" value="NZ_CP043010.1"/>
</dbReference>
<sequence length="45" mass="4568">MQVPKATLGFTARPVHGSVAAGSRQLISELPEASGLVVLAPINIA</sequence>
<dbReference type="EMBL" id="CP101185">
    <property type="protein sequence ID" value="UYV97953.1"/>
    <property type="molecule type" value="Genomic_DNA"/>
</dbReference>
<dbReference type="Proteomes" id="UP001163293">
    <property type="component" value="Chromosome"/>
</dbReference>